<evidence type="ECO:0000313" key="5">
    <source>
        <dbReference type="Proteomes" id="UP000219994"/>
    </source>
</evidence>
<keyword evidence="1 2" id="KW-0238">DNA-binding</keyword>
<dbReference type="Pfam" id="PF00440">
    <property type="entry name" value="TetR_N"/>
    <property type="match status" value="1"/>
</dbReference>
<name>A0A2A6FQ84_9MICO</name>
<proteinExistence type="predicted"/>
<dbReference type="Gene3D" id="1.10.357.10">
    <property type="entry name" value="Tetracycline Repressor, domain 2"/>
    <property type="match status" value="1"/>
</dbReference>
<dbReference type="AlphaFoldDB" id="A0A2A6FQ84"/>
<protein>
    <recommendedName>
        <fullName evidence="3">HTH tetR-type domain-containing protein</fullName>
    </recommendedName>
</protein>
<dbReference type="EMBL" id="NAEP01000044">
    <property type="protein sequence ID" value="PDQ34850.1"/>
    <property type="molecule type" value="Genomic_DNA"/>
</dbReference>
<dbReference type="PROSITE" id="PS50977">
    <property type="entry name" value="HTH_TETR_2"/>
    <property type="match status" value="1"/>
</dbReference>
<feature type="DNA-binding region" description="H-T-H motif" evidence="2">
    <location>
        <begin position="56"/>
        <end position="75"/>
    </location>
</feature>
<comment type="caution">
    <text evidence="4">The sequence shown here is derived from an EMBL/GenBank/DDBJ whole genome shotgun (WGS) entry which is preliminary data.</text>
</comment>
<dbReference type="InterPro" id="IPR023772">
    <property type="entry name" value="DNA-bd_HTH_TetR-type_CS"/>
</dbReference>
<dbReference type="PROSITE" id="PS01081">
    <property type="entry name" value="HTH_TETR_1"/>
    <property type="match status" value="1"/>
</dbReference>
<accession>A0A2A6FQ84</accession>
<dbReference type="InterPro" id="IPR009057">
    <property type="entry name" value="Homeodomain-like_sf"/>
</dbReference>
<gene>
    <name evidence="4" type="ORF">B5766_08795</name>
</gene>
<dbReference type="GO" id="GO:0003677">
    <property type="term" value="F:DNA binding"/>
    <property type="evidence" value="ECO:0007669"/>
    <property type="project" value="UniProtKB-UniRule"/>
</dbReference>
<feature type="domain" description="HTH tetR-type" evidence="3">
    <location>
        <begin position="33"/>
        <end position="93"/>
    </location>
</feature>
<evidence type="ECO:0000256" key="2">
    <source>
        <dbReference type="PROSITE-ProRule" id="PRU00335"/>
    </source>
</evidence>
<evidence type="ECO:0000259" key="3">
    <source>
        <dbReference type="PROSITE" id="PS50977"/>
    </source>
</evidence>
<organism evidence="4 5">
    <name type="scientific">Candidatus Lumbricidiphila eiseniae</name>
    <dbReference type="NCBI Taxonomy" id="1969409"/>
    <lineage>
        <taxon>Bacteria</taxon>
        <taxon>Bacillati</taxon>
        <taxon>Actinomycetota</taxon>
        <taxon>Actinomycetes</taxon>
        <taxon>Micrococcales</taxon>
        <taxon>Microbacteriaceae</taxon>
        <taxon>Candidatus Lumbricidiphila</taxon>
    </lineage>
</organism>
<evidence type="ECO:0000256" key="1">
    <source>
        <dbReference type="ARBA" id="ARBA00023125"/>
    </source>
</evidence>
<reference evidence="5" key="1">
    <citation type="submission" date="2017-03" db="EMBL/GenBank/DDBJ databases">
        <authorList>
            <person name="Lund M.B."/>
        </authorList>
    </citation>
    <scope>NUCLEOTIDE SEQUENCE [LARGE SCALE GENOMIC DNA]</scope>
</reference>
<evidence type="ECO:0000313" key="4">
    <source>
        <dbReference type="EMBL" id="PDQ34850.1"/>
    </source>
</evidence>
<dbReference type="InterPro" id="IPR001647">
    <property type="entry name" value="HTH_TetR"/>
</dbReference>
<dbReference type="SUPFAM" id="SSF46689">
    <property type="entry name" value="Homeodomain-like"/>
    <property type="match status" value="1"/>
</dbReference>
<dbReference type="Proteomes" id="UP000219994">
    <property type="component" value="Unassembled WGS sequence"/>
</dbReference>
<sequence>MHDRTYALVHKCNVCKIAFMQKCGLGLRDRKRLETRARMERAAVEIVLRDGLAHATIDAISDAAHVSPRTFFNYFESKEDAILGLQSIHLTDELVQAHIPEAESGDIIPALVGLLLELFAPVLANSALHDSRTTIIQLYPELLSRHLAQKTRISDELTQAIQTLMAYDSRFSSAEAAQNPLAELILALCGTAVRVAIREEIADTREPSATQIKIRAITLARQIVEKLND</sequence>